<name>A0A179FNX3_METCM</name>
<comment type="caution">
    <text evidence="1">The sequence shown here is derived from an EMBL/GenBank/DDBJ whole genome shotgun (WGS) entry which is preliminary data.</text>
</comment>
<dbReference type="Pfam" id="PF10259">
    <property type="entry name" value="Rogdi_lz"/>
    <property type="match status" value="1"/>
</dbReference>
<evidence type="ECO:0000313" key="1">
    <source>
        <dbReference type="EMBL" id="OAQ67284.1"/>
    </source>
</evidence>
<reference evidence="1 2" key="1">
    <citation type="journal article" date="2016" name="PLoS Pathog.">
        <title>Biosynthesis of antibiotic leucinostatins in bio-control fungus Purpureocillium lilacinum and their inhibition on phytophthora revealed by genome mining.</title>
        <authorList>
            <person name="Wang G."/>
            <person name="Liu Z."/>
            <person name="Lin R."/>
            <person name="Li E."/>
            <person name="Mao Z."/>
            <person name="Ling J."/>
            <person name="Yang Y."/>
            <person name="Yin W.B."/>
            <person name="Xie B."/>
        </authorList>
    </citation>
    <scope>NUCLEOTIDE SEQUENCE [LARGE SCALE GENOMIC DNA]</scope>
    <source>
        <strain evidence="1">170</strain>
    </source>
</reference>
<dbReference type="PANTHER" id="PTHR13618:SF1">
    <property type="entry name" value="PROTEIN ROGDI HOMOLOG"/>
    <property type="match status" value="1"/>
</dbReference>
<dbReference type="EMBL" id="LSBJ02000004">
    <property type="protein sequence ID" value="OAQ67284.1"/>
    <property type="molecule type" value="Genomic_DNA"/>
</dbReference>
<dbReference type="STRING" id="1380566.A0A179FNX3"/>
<dbReference type="GO" id="GO:0043291">
    <property type="term" value="C:RAVE complex"/>
    <property type="evidence" value="ECO:0007669"/>
    <property type="project" value="TreeGrafter"/>
</dbReference>
<dbReference type="GeneID" id="28856228"/>
<dbReference type="AlphaFoldDB" id="A0A179FNX3"/>
<dbReference type="PANTHER" id="PTHR13618">
    <property type="entry name" value="LEUCINE ZIPPER CONTAINING TRANSCRIPTION FACTOR LZF1"/>
    <property type="match status" value="1"/>
</dbReference>
<organism evidence="1 2">
    <name type="scientific">Pochonia chlamydosporia 170</name>
    <dbReference type="NCBI Taxonomy" id="1380566"/>
    <lineage>
        <taxon>Eukaryota</taxon>
        <taxon>Fungi</taxon>
        <taxon>Dikarya</taxon>
        <taxon>Ascomycota</taxon>
        <taxon>Pezizomycotina</taxon>
        <taxon>Sordariomycetes</taxon>
        <taxon>Hypocreomycetidae</taxon>
        <taxon>Hypocreales</taxon>
        <taxon>Clavicipitaceae</taxon>
        <taxon>Pochonia</taxon>
    </lineage>
</organism>
<dbReference type="GO" id="GO:0005840">
    <property type="term" value="C:ribosome"/>
    <property type="evidence" value="ECO:0007669"/>
    <property type="project" value="UniProtKB-KW"/>
</dbReference>
<dbReference type="Proteomes" id="UP000078397">
    <property type="component" value="Unassembled WGS sequence"/>
</dbReference>
<dbReference type="RefSeq" id="XP_018144371.1">
    <property type="nucleotide sequence ID" value="XM_018292234.1"/>
</dbReference>
<protein>
    <submittedName>
        <fullName evidence="1">37S ribosomal protein rsm22</fullName>
    </submittedName>
</protein>
<proteinExistence type="predicted"/>
<keyword evidence="2" id="KW-1185">Reference proteome</keyword>
<dbReference type="KEGG" id="pchm:VFPPC_14465"/>
<evidence type="ECO:0000313" key="2">
    <source>
        <dbReference type="Proteomes" id="UP000078397"/>
    </source>
</evidence>
<gene>
    <name evidence="1" type="ORF">VFPPC_14465</name>
</gene>
<dbReference type="InterPro" id="IPR028241">
    <property type="entry name" value="RAVE2/Rogdi"/>
</dbReference>
<accession>A0A179FNX3</accession>
<dbReference type="OrthoDB" id="66510at2759"/>
<keyword evidence="1" id="KW-0689">Ribosomal protein</keyword>
<keyword evidence="1" id="KW-0687">Ribonucleoprotein</keyword>
<sequence>MTLEVWPHISPEELQIKAAESLDRELQWITQETITLCHELKHGIEDCYALLAPIDPGSTLVMSTHRNEKVKGTITRVGTRLVKGTLNLQLRTLPPQQIHLSALEPIHIRPLDTIHTRLTQAIDLLGLLLSSNPSAESIASALTALAECLSESAALLRGSTTSEPDAAWQTSSCPAHHFSPALPEGLSFYMTLQESSLVLWLRSLEPADAPVNFGMKLGLAIGTVRRLEHDEMDTVFRFNPDGDGGCEPKRGGLEGRLGGRKDRTADVLVREKVRIESADPSLISLYSKLGFLSHMLSQARYNLAAVMGVDLDMDS</sequence>